<evidence type="ECO:0000259" key="9">
    <source>
        <dbReference type="PROSITE" id="PS51671"/>
    </source>
</evidence>
<dbReference type="InterPro" id="IPR019455">
    <property type="entry name" value="Acetolactate_synth_ssu_C"/>
</dbReference>
<evidence type="ECO:0000256" key="3">
    <source>
        <dbReference type="ARBA" id="ARBA00006341"/>
    </source>
</evidence>
<evidence type="ECO:0000313" key="11">
    <source>
        <dbReference type="Proteomes" id="UP000249239"/>
    </source>
</evidence>
<dbReference type="InterPro" id="IPR045865">
    <property type="entry name" value="ACT-like_dom_sf"/>
</dbReference>
<dbReference type="NCBIfam" id="TIGR00119">
    <property type="entry name" value="acolac_sm"/>
    <property type="match status" value="1"/>
</dbReference>
<evidence type="ECO:0000256" key="5">
    <source>
        <dbReference type="ARBA" id="ARBA00022605"/>
    </source>
</evidence>
<dbReference type="Proteomes" id="UP000249239">
    <property type="component" value="Unassembled WGS sequence"/>
</dbReference>
<reference evidence="10 11" key="1">
    <citation type="submission" date="2018-06" db="EMBL/GenBank/DDBJ databases">
        <title>Genomic Encyclopedia of Archaeal and Bacterial Type Strains, Phase II (KMG-II): from individual species to whole genera.</title>
        <authorList>
            <person name="Goeker M."/>
        </authorList>
    </citation>
    <scope>NUCLEOTIDE SEQUENCE [LARGE SCALE GENOMIC DNA]</scope>
    <source>
        <strain evidence="10 11">DSM 6779</strain>
    </source>
</reference>
<dbReference type="GO" id="GO:0009097">
    <property type="term" value="P:isoleucine biosynthetic process"/>
    <property type="evidence" value="ECO:0007669"/>
    <property type="project" value="UniProtKB-UniRule"/>
</dbReference>
<dbReference type="InterPro" id="IPR004789">
    <property type="entry name" value="Acetalactate_synth_ssu"/>
</dbReference>
<gene>
    <name evidence="10" type="ORF">LX69_00641</name>
</gene>
<dbReference type="SUPFAM" id="SSF55021">
    <property type="entry name" value="ACT-like"/>
    <property type="match status" value="2"/>
</dbReference>
<evidence type="ECO:0000256" key="2">
    <source>
        <dbReference type="ARBA" id="ARBA00005025"/>
    </source>
</evidence>
<comment type="pathway">
    <text evidence="1 8">Amino-acid biosynthesis; L-isoleucine biosynthesis; L-isoleucine from 2-oxobutanoate: step 1/4.</text>
</comment>
<dbReference type="GO" id="GO:0009099">
    <property type="term" value="P:L-valine biosynthetic process"/>
    <property type="evidence" value="ECO:0007669"/>
    <property type="project" value="UniProtKB-UniRule"/>
</dbReference>
<dbReference type="InterPro" id="IPR002912">
    <property type="entry name" value="ACT_dom"/>
</dbReference>
<dbReference type="EC" id="2.2.1.6" evidence="8"/>
<evidence type="ECO:0000256" key="7">
    <source>
        <dbReference type="ARBA" id="ARBA00048670"/>
    </source>
</evidence>
<dbReference type="GO" id="GO:0005829">
    <property type="term" value="C:cytosol"/>
    <property type="evidence" value="ECO:0007669"/>
    <property type="project" value="TreeGrafter"/>
</dbReference>
<dbReference type="Pfam" id="PF10369">
    <property type="entry name" value="ALS_ss_C"/>
    <property type="match status" value="1"/>
</dbReference>
<dbReference type="Gene3D" id="3.30.70.260">
    <property type="match status" value="1"/>
</dbReference>
<comment type="subunit">
    <text evidence="4 8">Dimer of large and small chains.</text>
</comment>
<dbReference type="GO" id="GO:1990610">
    <property type="term" value="F:acetolactate synthase regulator activity"/>
    <property type="evidence" value="ECO:0007669"/>
    <property type="project" value="UniProtKB-UniRule"/>
</dbReference>
<keyword evidence="8" id="KW-0808">Transferase</keyword>
<name>A0A2W7NRX2_9BACT</name>
<comment type="pathway">
    <text evidence="2 8">Amino-acid biosynthesis; L-valine biosynthesis; L-valine from pyruvate: step 1/4.</text>
</comment>
<evidence type="ECO:0000256" key="6">
    <source>
        <dbReference type="ARBA" id="ARBA00023304"/>
    </source>
</evidence>
<organism evidence="10 11">
    <name type="scientific">Breznakibacter xylanolyticus</name>
    <dbReference type="NCBI Taxonomy" id="990"/>
    <lineage>
        <taxon>Bacteria</taxon>
        <taxon>Pseudomonadati</taxon>
        <taxon>Bacteroidota</taxon>
        <taxon>Bacteroidia</taxon>
        <taxon>Marinilabiliales</taxon>
        <taxon>Marinilabiliaceae</taxon>
        <taxon>Breznakibacter</taxon>
    </lineage>
</organism>
<proteinExistence type="inferred from homology"/>
<dbReference type="UniPathway" id="UPA00049">
    <property type="reaction ID" value="UER00059"/>
</dbReference>
<sequence length="180" mass="20830">MKQEFTIIIFSENHVGLLNQVTTVFTRRNINIESLNTSESAITGIHKFTVVVVTTREQVDKLIGQIEKRIDVLKAFVFTSDEIVHQEIALYKVHTEALMNGNEVENLVRQYGAQILEVHRDYTVIQKTGHKHETQELFEKLDKFEVLQFVRSGRVAVTKTNWEQLATYLRSLEGRNKVTE</sequence>
<dbReference type="PROSITE" id="PS51671">
    <property type="entry name" value="ACT"/>
    <property type="match status" value="1"/>
</dbReference>
<feature type="domain" description="ACT" evidence="9">
    <location>
        <begin position="6"/>
        <end position="80"/>
    </location>
</feature>
<accession>A0A2W7NRX2</accession>
<dbReference type="PANTHER" id="PTHR30239:SF0">
    <property type="entry name" value="ACETOLACTATE SYNTHASE SMALL SUBUNIT 1, CHLOROPLASTIC"/>
    <property type="match status" value="1"/>
</dbReference>
<evidence type="ECO:0000256" key="1">
    <source>
        <dbReference type="ARBA" id="ARBA00004974"/>
    </source>
</evidence>
<dbReference type="InterPro" id="IPR039557">
    <property type="entry name" value="AHAS_ACT"/>
</dbReference>
<comment type="catalytic activity">
    <reaction evidence="7 8">
        <text>2 pyruvate + H(+) = (2S)-2-acetolactate + CO2</text>
        <dbReference type="Rhea" id="RHEA:25249"/>
        <dbReference type="ChEBI" id="CHEBI:15361"/>
        <dbReference type="ChEBI" id="CHEBI:15378"/>
        <dbReference type="ChEBI" id="CHEBI:16526"/>
        <dbReference type="ChEBI" id="CHEBI:58476"/>
        <dbReference type="EC" id="2.2.1.6"/>
    </reaction>
</comment>
<dbReference type="CDD" id="cd04878">
    <property type="entry name" value="ACT_AHAS"/>
    <property type="match status" value="1"/>
</dbReference>
<dbReference type="Pfam" id="PF22629">
    <property type="entry name" value="ACT_AHAS_ss"/>
    <property type="match status" value="1"/>
</dbReference>
<dbReference type="RefSeq" id="WP_111444364.1">
    <property type="nucleotide sequence ID" value="NZ_QKZK01000004.1"/>
</dbReference>
<dbReference type="InterPro" id="IPR027271">
    <property type="entry name" value="Acetolactate_synth/TF_NikR_C"/>
</dbReference>
<evidence type="ECO:0000256" key="8">
    <source>
        <dbReference type="RuleBase" id="RU368092"/>
    </source>
</evidence>
<dbReference type="Gene3D" id="3.30.70.1150">
    <property type="entry name" value="ACT-like. Chain A, domain 2"/>
    <property type="match status" value="1"/>
</dbReference>
<evidence type="ECO:0000256" key="4">
    <source>
        <dbReference type="ARBA" id="ARBA00011744"/>
    </source>
</evidence>
<dbReference type="InterPro" id="IPR054480">
    <property type="entry name" value="AHAS_small-like_ACT"/>
</dbReference>
<dbReference type="PANTHER" id="PTHR30239">
    <property type="entry name" value="ACETOLACTATE SYNTHASE SMALL SUBUNIT"/>
    <property type="match status" value="1"/>
</dbReference>
<evidence type="ECO:0000313" key="10">
    <source>
        <dbReference type="EMBL" id="PZX19374.1"/>
    </source>
</evidence>
<comment type="caution">
    <text evidence="10">The sequence shown here is derived from an EMBL/GenBank/DDBJ whole genome shotgun (WGS) entry which is preliminary data.</text>
</comment>
<dbReference type="EMBL" id="QKZK01000004">
    <property type="protein sequence ID" value="PZX19374.1"/>
    <property type="molecule type" value="Genomic_DNA"/>
</dbReference>
<protein>
    <recommendedName>
        <fullName evidence="8">Acetolactate synthase small subunit</fullName>
        <shortName evidence="8">AHAS</shortName>
        <shortName evidence="8">ALS</shortName>
        <ecNumber evidence="8">2.2.1.6</ecNumber>
    </recommendedName>
    <alternativeName>
        <fullName evidence="8">Acetohydroxy-acid synthase small subunit</fullName>
    </alternativeName>
</protein>
<keyword evidence="5 8" id="KW-0028">Amino-acid biosynthesis</keyword>
<comment type="similarity">
    <text evidence="3 8">Belongs to the acetolactate synthase small subunit family.</text>
</comment>
<dbReference type="UniPathway" id="UPA00047">
    <property type="reaction ID" value="UER00055"/>
</dbReference>
<keyword evidence="11" id="KW-1185">Reference proteome</keyword>
<dbReference type="OrthoDB" id="1523722at2"/>
<dbReference type="GO" id="GO:0003984">
    <property type="term" value="F:acetolactate synthase activity"/>
    <property type="evidence" value="ECO:0007669"/>
    <property type="project" value="UniProtKB-UniRule"/>
</dbReference>
<comment type="function">
    <text evidence="8">Catalyzes the conversion of 2 pyruvate molecules into acetolactate in the first common step of the biosynthetic pathway of the branched-amino acids such as leucine, isoleucine, and valine.</text>
</comment>
<keyword evidence="6 8" id="KW-0100">Branched-chain amino acid biosynthesis</keyword>
<dbReference type="AlphaFoldDB" id="A0A2W7NRX2"/>